<evidence type="ECO:0000313" key="3">
    <source>
        <dbReference type="Proteomes" id="UP000824201"/>
    </source>
</evidence>
<comment type="caution">
    <text evidence="2">The sequence shown here is derived from an EMBL/GenBank/DDBJ whole genome shotgun (WGS) entry which is preliminary data.</text>
</comment>
<proteinExistence type="predicted"/>
<protein>
    <submittedName>
        <fullName evidence="2">PHP domain-containing protein</fullName>
    </submittedName>
</protein>
<dbReference type="SUPFAM" id="SSF89550">
    <property type="entry name" value="PHP domain-like"/>
    <property type="match status" value="1"/>
</dbReference>
<dbReference type="EMBL" id="DVHN01000186">
    <property type="protein sequence ID" value="HIR89860.1"/>
    <property type="molecule type" value="Genomic_DNA"/>
</dbReference>
<dbReference type="PANTHER" id="PTHR42924:SF3">
    <property type="entry name" value="POLYMERASE_HISTIDINOL PHOSPHATASE N-TERMINAL DOMAIN-CONTAINING PROTEIN"/>
    <property type="match status" value="1"/>
</dbReference>
<dbReference type="InterPro" id="IPR003141">
    <property type="entry name" value="Pol/His_phosphatase_N"/>
</dbReference>
<reference evidence="2" key="2">
    <citation type="journal article" date="2021" name="PeerJ">
        <title>Extensive microbial diversity within the chicken gut microbiome revealed by metagenomics and culture.</title>
        <authorList>
            <person name="Gilroy R."/>
            <person name="Ravi A."/>
            <person name="Getino M."/>
            <person name="Pursley I."/>
            <person name="Horton D.L."/>
            <person name="Alikhan N.F."/>
            <person name="Baker D."/>
            <person name="Gharbi K."/>
            <person name="Hall N."/>
            <person name="Watson M."/>
            <person name="Adriaenssens E.M."/>
            <person name="Foster-Nyarko E."/>
            <person name="Jarju S."/>
            <person name="Secka A."/>
            <person name="Antonio M."/>
            <person name="Oren A."/>
            <person name="Chaudhuri R.R."/>
            <person name="La Ragione R."/>
            <person name="Hildebrand F."/>
            <person name="Pallen M.J."/>
        </authorList>
    </citation>
    <scope>NUCLEOTIDE SEQUENCE</scope>
    <source>
        <strain evidence="2">ChiW13-3771</strain>
    </source>
</reference>
<dbReference type="PANTHER" id="PTHR42924">
    <property type="entry name" value="EXONUCLEASE"/>
    <property type="match status" value="1"/>
</dbReference>
<gene>
    <name evidence="2" type="ORF">IAC96_13020</name>
</gene>
<dbReference type="Proteomes" id="UP000824201">
    <property type="component" value="Unassembled WGS sequence"/>
</dbReference>
<dbReference type="GO" id="GO:0004534">
    <property type="term" value="F:5'-3' RNA exonuclease activity"/>
    <property type="evidence" value="ECO:0007669"/>
    <property type="project" value="TreeGrafter"/>
</dbReference>
<reference evidence="2" key="1">
    <citation type="submission" date="2020-10" db="EMBL/GenBank/DDBJ databases">
        <authorList>
            <person name="Gilroy R."/>
        </authorList>
    </citation>
    <scope>NUCLEOTIDE SEQUENCE</scope>
    <source>
        <strain evidence="2">ChiW13-3771</strain>
    </source>
</reference>
<dbReference type="Gene3D" id="3.20.20.140">
    <property type="entry name" value="Metal-dependent hydrolases"/>
    <property type="match status" value="1"/>
</dbReference>
<accession>A0A9D1EGP9</accession>
<dbReference type="GO" id="GO:0035312">
    <property type="term" value="F:5'-3' DNA exonuclease activity"/>
    <property type="evidence" value="ECO:0007669"/>
    <property type="project" value="TreeGrafter"/>
</dbReference>
<dbReference type="InterPro" id="IPR016195">
    <property type="entry name" value="Pol/histidinol_Pase-like"/>
</dbReference>
<dbReference type="Pfam" id="PF13263">
    <property type="entry name" value="PHP_C"/>
    <property type="match status" value="1"/>
</dbReference>
<evidence type="ECO:0000313" key="2">
    <source>
        <dbReference type="EMBL" id="HIR89860.1"/>
    </source>
</evidence>
<dbReference type="InterPro" id="IPR052018">
    <property type="entry name" value="PHP_domain"/>
</dbReference>
<dbReference type="AlphaFoldDB" id="A0A9D1EGP9"/>
<dbReference type="SMART" id="SM00481">
    <property type="entry name" value="POLIIIAc"/>
    <property type="match status" value="1"/>
</dbReference>
<name>A0A9D1EGP9_9FIRM</name>
<dbReference type="InterPro" id="IPR004013">
    <property type="entry name" value="PHP_dom"/>
</dbReference>
<feature type="domain" description="Polymerase/histidinol phosphatase N-terminal" evidence="1">
    <location>
        <begin position="3"/>
        <end position="73"/>
    </location>
</feature>
<sequence length="257" mass="29327">MKFDMHCHTKEGSVDGKVMIEDYIKILKEKGFGGMLVTDHDSYDGYREWKRRIKGKRHKDFVVLKGVEYDTGDCGHMIIVMPEGVKLRILEMRGLPVLALIQIVHYFGGIIGPAHPYGEKYVSMIRTRRKKGMIDLIMKQVDFVEVFNACENANVNHAAVRLASKYKKPGLGGSDAHRKDCVGRGYACLPSWIQSESDLIQYVKSRPHIACGGSFYHRTTKEKIGRLNKVLVNSFFVYNKVGGWAKSHKRTKELKKY</sequence>
<organism evidence="2 3">
    <name type="scientific">Candidatus Fimimorpha faecalis</name>
    <dbReference type="NCBI Taxonomy" id="2840824"/>
    <lineage>
        <taxon>Bacteria</taxon>
        <taxon>Bacillati</taxon>
        <taxon>Bacillota</taxon>
        <taxon>Clostridia</taxon>
        <taxon>Eubacteriales</taxon>
        <taxon>Candidatus Fimimorpha</taxon>
    </lineage>
</organism>
<dbReference type="Pfam" id="PF02811">
    <property type="entry name" value="PHP"/>
    <property type="match status" value="1"/>
</dbReference>
<evidence type="ECO:0000259" key="1">
    <source>
        <dbReference type="SMART" id="SM00481"/>
    </source>
</evidence>
<dbReference type="CDD" id="cd07432">
    <property type="entry name" value="PHP_HisPPase"/>
    <property type="match status" value="1"/>
</dbReference>